<keyword evidence="4" id="KW-1185">Reference proteome</keyword>
<sequence>MAAGASGCLAPGLEMLLTLTSLPGYTRAVPQAPDGDKGLSVSTTFLLHAEQHFCPYGIFPHSHIPGVTTHIWVQTHKGTKGVLSSRTDPEHFGITAATQHDTTLQDVPRAIVSAASAVPLKLKKKKFFRKHFTQLESLVVTGVLTANSCTGVAPVLRRDGPRWLVPGKLVKGFLTKKPLSSPEKPFNHKPCLSSTATFLNSFAVTGWQAWLLEEPRTTTQHKHLLTHRLHIQRLLETRAPPCYQPQTRDICGLHLPTRGSETRRHRQYATEKKKKEKKKLIMEKVQRKACFCTAAEGKQELYEQQELLAPGSWSSEDHTTSAPKSILPSASSHAAGVALQLAQVSASLCTSDFLQDLCLLPYSPWLALCSSARSIECMLRRNLIITSVQEATPHRILLLPGPREAALIFPMGHHQLFHLHVLALTTLRERNEGIQGARSEGRLPAGLRTLGITRKAKVAPRSAGGCGWHCNAPPNAALRDRGTRNRQQGDPEGTAAPRRGSSGGANPREEDKESPSPGTHRRLCLIAMGLGTPGWQQDPSHFRMETSKQPLPSHGIMGTPPLGAILVAQPGRSLRNHSSSI</sequence>
<evidence type="ECO:0000256" key="1">
    <source>
        <dbReference type="SAM" id="MobiDB-lite"/>
    </source>
</evidence>
<feature type="signal peptide" evidence="2">
    <location>
        <begin position="1"/>
        <end position="28"/>
    </location>
</feature>
<name>R0L7H5_ANAPL</name>
<organism evidence="3 4">
    <name type="scientific">Anas platyrhynchos</name>
    <name type="common">Mallard</name>
    <name type="synonym">Anas boschas</name>
    <dbReference type="NCBI Taxonomy" id="8839"/>
    <lineage>
        <taxon>Eukaryota</taxon>
        <taxon>Metazoa</taxon>
        <taxon>Chordata</taxon>
        <taxon>Craniata</taxon>
        <taxon>Vertebrata</taxon>
        <taxon>Euteleostomi</taxon>
        <taxon>Archelosauria</taxon>
        <taxon>Archosauria</taxon>
        <taxon>Dinosauria</taxon>
        <taxon>Saurischia</taxon>
        <taxon>Theropoda</taxon>
        <taxon>Coelurosauria</taxon>
        <taxon>Aves</taxon>
        <taxon>Neognathae</taxon>
        <taxon>Galloanserae</taxon>
        <taxon>Anseriformes</taxon>
        <taxon>Anatidae</taxon>
        <taxon>Anatinae</taxon>
        <taxon>Anas</taxon>
    </lineage>
</organism>
<keyword evidence="2" id="KW-0732">Signal</keyword>
<feature type="chain" id="PRO_5004354616" evidence="2">
    <location>
        <begin position="29"/>
        <end position="581"/>
    </location>
</feature>
<gene>
    <name evidence="3" type="ORF">Anapl_09015</name>
</gene>
<protein>
    <submittedName>
        <fullName evidence="3">Uncharacterized protein</fullName>
    </submittedName>
</protein>
<evidence type="ECO:0000313" key="4">
    <source>
        <dbReference type="Proteomes" id="UP000296049"/>
    </source>
</evidence>
<feature type="region of interest" description="Disordered" evidence="1">
    <location>
        <begin position="461"/>
        <end position="519"/>
    </location>
</feature>
<evidence type="ECO:0000313" key="3">
    <source>
        <dbReference type="EMBL" id="EOA97364.1"/>
    </source>
</evidence>
<evidence type="ECO:0000256" key="2">
    <source>
        <dbReference type="SAM" id="SignalP"/>
    </source>
</evidence>
<dbReference type="Proteomes" id="UP000296049">
    <property type="component" value="Unassembled WGS sequence"/>
</dbReference>
<feature type="compositionally biased region" description="Basic and acidic residues" evidence="1">
    <location>
        <begin position="478"/>
        <end position="489"/>
    </location>
</feature>
<accession>R0L7H5</accession>
<dbReference type="AlphaFoldDB" id="R0L7H5"/>
<reference evidence="4" key="1">
    <citation type="journal article" date="2013" name="Nat. Genet.">
        <title>The duck genome and transcriptome provide insight into an avian influenza virus reservoir species.</title>
        <authorList>
            <person name="Huang Y."/>
            <person name="Li Y."/>
            <person name="Burt D.W."/>
            <person name="Chen H."/>
            <person name="Zhang Y."/>
            <person name="Qian W."/>
            <person name="Kim H."/>
            <person name="Gan S."/>
            <person name="Zhao Y."/>
            <person name="Li J."/>
            <person name="Yi K."/>
            <person name="Feng H."/>
            <person name="Zhu P."/>
            <person name="Li B."/>
            <person name="Liu Q."/>
            <person name="Fairley S."/>
            <person name="Magor K.E."/>
            <person name="Du Z."/>
            <person name="Hu X."/>
            <person name="Goodman L."/>
            <person name="Tafer H."/>
            <person name="Vignal A."/>
            <person name="Lee T."/>
            <person name="Kim K.W."/>
            <person name="Sheng Z."/>
            <person name="An Y."/>
            <person name="Searle S."/>
            <person name="Herrero J."/>
            <person name="Groenen M.A."/>
            <person name="Crooijmans R.P."/>
            <person name="Faraut T."/>
            <person name="Cai Q."/>
            <person name="Webster R.G."/>
            <person name="Aldridge J.R."/>
            <person name="Warren W.C."/>
            <person name="Bartschat S."/>
            <person name="Kehr S."/>
            <person name="Marz M."/>
            <person name="Stadler P.F."/>
            <person name="Smith J."/>
            <person name="Kraus R.H."/>
            <person name="Zhao Y."/>
            <person name="Ren L."/>
            <person name="Fei J."/>
            <person name="Morisson M."/>
            <person name="Kaiser P."/>
            <person name="Griffin D.K."/>
            <person name="Rao M."/>
            <person name="Pitel F."/>
            <person name="Wang J."/>
            <person name="Li N."/>
        </authorList>
    </citation>
    <scope>NUCLEOTIDE SEQUENCE [LARGE SCALE GENOMIC DNA]</scope>
</reference>
<dbReference type="EMBL" id="KB743709">
    <property type="protein sequence ID" value="EOA97364.1"/>
    <property type="molecule type" value="Genomic_DNA"/>
</dbReference>
<proteinExistence type="predicted"/>